<proteinExistence type="predicted"/>
<protein>
    <submittedName>
        <fullName evidence="1">Uncharacterized protein</fullName>
    </submittedName>
</protein>
<gene>
    <name evidence="1" type="ORF">CUJ83_09675</name>
</gene>
<accession>A0AAP2RDT9</accession>
<name>A0AAP2RDT9_9EURY</name>
<comment type="caution">
    <text evidence="1">The sequence shown here is derived from an EMBL/GenBank/DDBJ whole genome shotgun (WGS) entry which is preliminary data.</text>
</comment>
<dbReference type="Proteomes" id="UP001320159">
    <property type="component" value="Unassembled WGS sequence"/>
</dbReference>
<evidence type="ECO:0000313" key="2">
    <source>
        <dbReference type="Proteomes" id="UP001320159"/>
    </source>
</evidence>
<organism evidence="1 2">
    <name type="scientific">Methanooceanicella nereidis</name>
    <dbReference type="NCBI Taxonomy" id="2052831"/>
    <lineage>
        <taxon>Archaea</taxon>
        <taxon>Methanobacteriati</taxon>
        <taxon>Methanobacteriota</taxon>
        <taxon>Stenosarchaea group</taxon>
        <taxon>Methanomicrobia</taxon>
        <taxon>Methanocellales</taxon>
        <taxon>Methanocellaceae</taxon>
        <taxon>Methanooceanicella</taxon>
    </lineage>
</organism>
<evidence type="ECO:0000313" key="1">
    <source>
        <dbReference type="EMBL" id="MCD1295267.1"/>
    </source>
</evidence>
<sequence>MAADVTIPINKEVTLNKTMKLNIVQVTITDLSMTGKYTEDPENSKWPKLVYNYENIGQIASTGWFEMAFIDENGKRYRAEDITMDLIGPGKTSSERFVEVAVPGDIKVTGFVIYKGVSDTVLAEFEIPYGSQVTPTPAAEPNNKSICPSLLILPLLVVGSIFMARSKK</sequence>
<dbReference type="AlphaFoldDB" id="A0AAP2RDT9"/>
<keyword evidence="2" id="KW-1185">Reference proteome</keyword>
<dbReference type="EMBL" id="PGCK01000007">
    <property type="protein sequence ID" value="MCD1295267.1"/>
    <property type="molecule type" value="Genomic_DNA"/>
</dbReference>
<reference evidence="1 2" key="1">
    <citation type="submission" date="2017-11" db="EMBL/GenBank/DDBJ databases">
        <title>Isolation and Characterization of Family Methanocellaceae Species from Potential Methane Hydrate Area Offshore Southwestern Taiwan.</title>
        <authorList>
            <person name="Zhang W.-L."/>
            <person name="Chen W.-C."/>
            <person name="Lai M.-C."/>
            <person name="Chen S.-C."/>
        </authorList>
    </citation>
    <scope>NUCLEOTIDE SEQUENCE [LARGE SCALE GENOMIC DNA]</scope>
    <source>
        <strain evidence="1 2">CWC-04</strain>
    </source>
</reference>